<dbReference type="KEGG" id="sdyn:Mal52_11650"/>
<evidence type="ECO:0000313" key="2">
    <source>
        <dbReference type="Proteomes" id="UP000319383"/>
    </source>
</evidence>
<reference evidence="1 2" key="1">
    <citation type="submission" date="2019-02" db="EMBL/GenBank/DDBJ databases">
        <title>Deep-cultivation of Planctomycetes and their phenomic and genomic characterization uncovers novel biology.</title>
        <authorList>
            <person name="Wiegand S."/>
            <person name="Jogler M."/>
            <person name="Boedeker C."/>
            <person name="Pinto D."/>
            <person name="Vollmers J."/>
            <person name="Rivas-Marin E."/>
            <person name="Kohn T."/>
            <person name="Peeters S.H."/>
            <person name="Heuer A."/>
            <person name="Rast P."/>
            <person name="Oberbeckmann S."/>
            <person name="Bunk B."/>
            <person name="Jeske O."/>
            <person name="Meyerdierks A."/>
            <person name="Storesund J.E."/>
            <person name="Kallscheuer N."/>
            <person name="Luecker S."/>
            <person name="Lage O.M."/>
            <person name="Pohl T."/>
            <person name="Merkel B.J."/>
            <person name="Hornburger P."/>
            <person name="Mueller R.-W."/>
            <person name="Bruemmer F."/>
            <person name="Labrenz M."/>
            <person name="Spormann A.M."/>
            <person name="Op den Camp H."/>
            <person name="Overmann J."/>
            <person name="Amann R."/>
            <person name="Jetten M.S.M."/>
            <person name="Mascher T."/>
            <person name="Medema M.H."/>
            <person name="Devos D.P."/>
            <person name="Kaster A.-K."/>
            <person name="Ovreas L."/>
            <person name="Rohde M."/>
            <person name="Galperin M.Y."/>
            <person name="Jogler C."/>
        </authorList>
    </citation>
    <scope>NUCLEOTIDE SEQUENCE [LARGE SCALE GENOMIC DNA]</scope>
    <source>
        <strain evidence="1 2">Mal52</strain>
    </source>
</reference>
<organism evidence="1 2">
    <name type="scientific">Symmachiella dynata</name>
    <dbReference type="NCBI Taxonomy" id="2527995"/>
    <lineage>
        <taxon>Bacteria</taxon>
        <taxon>Pseudomonadati</taxon>
        <taxon>Planctomycetota</taxon>
        <taxon>Planctomycetia</taxon>
        <taxon>Planctomycetales</taxon>
        <taxon>Planctomycetaceae</taxon>
        <taxon>Symmachiella</taxon>
    </lineage>
</organism>
<dbReference type="EMBL" id="CP036276">
    <property type="protein sequence ID" value="QDU42698.1"/>
    <property type="molecule type" value="Genomic_DNA"/>
</dbReference>
<gene>
    <name evidence="1" type="ORF">Mal52_11650</name>
</gene>
<dbReference type="AlphaFoldDB" id="A0A517ZJP5"/>
<dbReference type="RefSeq" id="WP_145374714.1">
    <property type="nucleotide sequence ID" value="NZ_CP036276.1"/>
</dbReference>
<proteinExistence type="predicted"/>
<accession>A0A517ZJP5</accession>
<protein>
    <submittedName>
        <fullName evidence="1">Uncharacterized protein</fullName>
    </submittedName>
</protein>
<evidence type="ECO:0000313" key="1">
    <source>
        <dbReference type="EMBL" id="QDU42698.1"/>
    </source>
</evidence>
<keyword evidence="2" id="KW-1185">Reference proteome</keyword>
<name>A0A517ZJP5_9PLAN</name>
<sequence>MSQKKWITLDPETLNRTQRKDVDGIEITLGMSPFDLPDKVSGEYRDEIKKFVITFQYLGVTNEPLRPLRSVEPHILFRVGAHSGRLCEIQVDVAAAAADHVRLDMIVPEVESAIGALGDQVPNRRDNFSVAREVITENKSQLIEGVFAGD</sequence>
<dbReference type="Proteomes" id="UP000319383">
    <property type="component" value="Chromosome"/>
</dbReference>